<accession>A0ABT6PY91</accession>
<evidence type="ECO:0000259" key="1">
    <source>
        <dbReference type="PROSITE" id="PS51819"/>
    </source>
</evidence>
<proteinExistence type="predicted"/>
<dbReference type="CDD" id="cd07262">
    <property type="entry name" value="VOC_like"/>
    <property type="match status" value="1"/>
</dbReference>
<comment type="caution">
    <text evidence="2">The sequence shown here is derived from an EMBL/GenBank/DDBJ whole genome shotgun (WGS) entry which is preliminary data.</text>
</comment>
<dbReference type="InterPro" id="IPR029068">
    <property type="entry name" value="Glyas_Bleomycin-R_OHBP_Dase"/>
</dbReference>
<dbReference type="PANTHER" id="PTHR35006:SF1">
    <property type="entry name" value="BLL2941 PROTEIN"/>
    <property type="match status" value="1"/>
</dbReference>
<dbReference type="Pfam" id="PF00903">
    <property type="entry name" value="Glyoxalase"/>
    <property type="match status" value="1"/>
</dbReference>
<dbReference type="PANTHER" id="PTHR35006">
    <property type="entry name" value="GLYOXALASE FAMILY PROTEIN (AFU_ORTHOLOGUE AFUA_5G14830)"/>
    <property type="match status" value="1"/>
</dbReference>
<evidence type="ECO:0000313" key="3">
    <source>
        <dbReference type="Proteomes" id="UP001431634"/>
    </source>
</evidence>
<evidence type="ECO:0000313" key="2">
    <source>
        <dbReference type="EMBL" id="MDI2089817.1"/>
    </source>
</evidence>
<dbReference type="InterPro" id="IPR004360">
    <property type="entry name" value="Glyas_Fos-R_dOase_dom"/>
</dbReference>
<dbReference type="EMBL" id="JASBAO010000001">
    <property type="protein sequence ID" value="MDI2089817.1"/>
    <property type="molecule type" value="Genomic_DNA"/>
</dbReference>
<name>A0ABT6PY91_9PROT</name>
<dbReference type="RefSeq" id="WP_281446992.1">
    <property type="nucleotide sequence ID" value="NZ_JASBAO010000001.1"/>
</dbReference>
<keyword evidence="3" id="KW-1185">Reference proteome</keyword>
<reference evidence="2" key="1">
    <citation type="submission" date="2023-05" db="EMBL/GenBank/DDBJ databases">
        <title>Whole genome sequence of Commensalibacter sp.</title>
        <authorList>
            <person name="Charoenyingcharoen P."/>
            <person name="Yukphan P."/>
        </authorList>
    </citation>
    <scope>NUCLEOTIDE SEQUENCE</scope>
    <source>
        <strain evidence="2">TBRC 16381</strain>
    </source>
</reference>
<dbReference type="PROSITE" id="PS51819">
    <property type="entry name" value="VOC"/>
    <property type="match status" value="1"/>
</dbReference>
<protein>
    <submittedName>
        <fullName evidence="2">VOC family protein</fullName>
    </submittedName>
</protein>
<dbReference type="InterPro" id="IPR037523">
    <property type="entry name" value="VOC_core"/>
</dbReference>
<gene>
    <name evidence="2" type="ORF">QJV27_00245</name>
</gene>
<feature type="domain" description="VOC" evidence="1">
    <location>
        <begin position="2"/>
        <end position="125"/>
    </location>
</feature>
<organism evidence="2 3">
    <name type="scientific">Commensalibacter oyaizuii</name>
    <dbReference type="NCBI Taxonomy" id="3043873"/>
    <lineage>
        <taxon>Bacteria</taxon>
        <taxon>Pseudomonadati</taxon>
        <taxon>Pseudomonadota</taxon>
        <taxon>Alphaproteobacteria</taxon>
        <taxon>Acetobacterales</taxon>
        <taxon>Acetobacteraceae</taxon>
    </lineage>
</organism>
<dbReference type="Proteomes" id="UP001431634">
    <property type="component" value="Unassembled WGS sequence"/>
</dbReference>
<dbReference type="Gene3D" id="3.10.180.10">
    <property type="entry name" value="2,3-Dihydroxybiphenyl 1,2-Dioxygenase, domain 1"/>
    <property type="match status" value="1"/>
</dbReference>
<dbReference type="SUPFAM" id="SSF54593">
    <property type="entry name" value="Glyoxalase/Bleomycin resistance protein/Dihydroxybiphenyl dioxygenase"/>
    <property type="match status" value="1"/>
</dbReference>
<sequence>MLFNHVTVGTNDLEKAKRFYDATFTVVDAVRIETDLTDRILYKKDNQMFAAIKPIDGNKATYANGGTIGFSMSSVEQVNKWYQAGIENGGEAIEAPPGIRDGQGPKKYLAYLRDPDGNKLCAFYLVK</sequence>